<reference evidence="2 3" key="1">
    <citation type="submission" date="2020-08" db="EMBL/GenBank/DDBJ databases">
        <title>Genome public.</title>
        <authorList>
            <person name="Liu C."/>
            <person name="Sun Q."/>
        </authorList>
    </citation>
    <scope>NUCLEOTIDE SEQUENCE [LARGE SCALE GENOMIC DNA]</scope>
    <source>
        <strain evidence="2 3">NSJ-6</strain>
    </source>
</reference>
<dbReference type="InterPro" id="IPR036380">
    <property type="entry name" value="Isochorismatase-like_sf"/>
</dbReference>
<sequence length="221" mass="25141">MRKNHKSRREEVLEKIIKELNLSHVELNSLPLKNTALIVVDMVVGFVEEGILSSPRVKEMSTNLLDLNNRTNGYNKVYFVDSHNEDAEELKAYPSHCIVNTREEELIDGLKESISKDYNIKVIKKNSTNGFHVPEFKSWLDEVVNKIDNFIIVGCVTDICVLQFSLTLKTYFNQMNLNKRVIVPANCVETFDIPGHPGDEMNLFALGNMKSNGIEVVSELI</sequence>
<dbReference type="Proteomes" id="UP000596929">
    <property type="component" value="Unassembled WGS sequence"/>
</dbReference>
<name>A0ABR7D9G0_9CLOT</name>
<organism evidence="2 3">
    <name type="scientific">Clostridium hominis</name>
    <dbReference type="NCBI Taxonomy" id="2763036"/>
    <lineage>
        <taxon>Bacteria</taxon>
        <taxon>Bacillati</taxon>
        <taxon>Bacillota</taxon>
        <taxon>Clostridia</taxon>
        <taxon>Eubacteriales</taxon>
        <taxon>Clostridiaceae</taxon>
        <taxon>Clostridium</taxon>
    </lineage>
</organism>
<dbReference type="Pfam" id="PF00857">
    <property type="entry name" value="Isochorismatase"/>
    <property type="match status" value="1"/>
</dbReference>
<gene>
    <name evidence="2" type="ORF">H8S20_00520</name>
</gene>
<comment type="caution">
    <text evidence="2">The sequence shown here is derived from an EMBL/GenBank/DDBJ whole genome shotgun (WGS) entry which is preliminary data.</text>
</comment>
<accession>A0ABR7D9G0</accession>
<protein>
    <submittedName>
        <fullName evidence="2">Cysteine hydrolase</fullName>
    </submittedName>
</protein>
<keyword evidence="2" id="KW-0378">Hydrolase</keyword>
<dbReference type="Gene3D" id="3.40.50.850">
    <property type="entry name" value="Isochorismatase-like"/>
    <property type="match status" value="1"/>
</dbReference>
<feature type="domain" description="Isochorismatase-like" evidence="1">
    <location>
        <begin position="35"/>
        <end position="217"/>
    </location>
</feature>
<evidence type="ECO:0000313" key="2">
    <source>
        <dbReference type="EMBL" id="MBC5627368.1"/>
    </source>
</evidence>
<dbReference type="EMBL" id="JACOOO010000001">
    <property type="protein sequence ID" value="MBC5627368.1"/>
    <property type="molecule type" value="Genomic_DNA"/>
</dbReference>
<dbReference type="CDD" id="cd00431">
    <property type="entry name" value="cysteine_hydrolases"/>
    <property type="match status" value="1"/>
</dbReference>
<dbReference type="InterPro" id="IPR000868">
    <property type="entry name" value="Isochorismatase-like_dom"/>
</dbReference>
<dbReference type="SUPFAM" id="SSF52499">
    <property type="entry name" value="Isochorismatase-like hydrolases"/>
    <property type="match status" value="1"/>
</dbReference>
<evidence type="ECO:0000259" key="1">
    <source>
        <dbReference type="Pfam" id="PF00857"/>
    </source>
</evidence>
<dbReference type="PANTHER" id="PTHR47297:SF2">
    <property type="entry name" value="OS02G0606800 PROTEIN"/>
    <property type="match status" value="1"/>
</dbReference>
<dbReference type="GO" id="GO:0016787">
    <property type="term" value="F:hydrolase activity"/>
    <property type="evidence" value="ECO:0007669"/>
    <property type="project" value="UniProtKB-KW"/>
</dbReference>
<proteinExistence type="predicted"/>
<evidence type="ECO:0000313" key="3">
    <source>
        <dbReference type="Proteomes" id="UP000596929"/>
    </source>
</evidence>
<dbReference type="InterPro" id="IPR044717">
    <property type="entry name" value="NIC1"/>
</dbReference>
<keyword evidence="3" id="KW-1185">Reference proteome</keyword>
<dbReference type="PANTHER" id="PTHR47297">
    <property type="match status" value="1"/>
</dbReference>